<name>A0A1F5YGN9_9BACT</name>
<dbReference type="AlphaFoldDB" id="A0A1F5YGN9"/>
<dbReference type="PANTHER" id="PTHR13887:SF14">
    <property type="entry name" value="DISULFIDE BOND FORMATION PROTEIN D"/>
    <property type="match status" value="1"/>
</dbReference>
<dbReference type="InterPro" id="IPR013766">
    <property type="entry name" value="Thioredoxin_domain"/>
</dbReference>
<keyword evidence="4" id="KW-0676">Redox-active center</keyword>
<keyword evidence="1" id="KW-0732">Signal</keyword>
<dbReference type="PANTHER" id="PTHR13887">
    <property type="entry name" value="GLUTATHIONE S-TRANSFERASE KAPPA"/>
    <property type="match status" value="1"/>
</dbReference>
<evidence type="ECO:0000313" key="7">
    <source>
        <dbReference type="EMBL" id="OGF99222.1"/>
    </source>
</evidence>
<sequence>MAESKKHKEHNTPKESKTILKTNKFLVTLLIGAVIIIGVVFYRVSKLEKNFDSAKDKIPTVQKAKPTEVSKIDIKVTTEDASMGPTDAKVTVALFSDFICPFCGAFSGESSKMMEIMKSRDSSWVAPLPNMINDYIMSGKSVRIVWKDMPFHGEEAILVHAAAKCAQEQNKFWEYHNSLFAKLGSEGEDVYSKENLEILASSIELNSNEFNSCLESGRYQTKMKEALAYGQSIGVDGTPATFINGRFVSGAGSYPQFKALIDEELSK</sequence>
<dbReference type="Gene3D" id="3.40.30.10">
    <property type="entry name" value="Glutaredoxin"/>
    <property type="match status" value="1"/>
</dbReference>
<keyword evidence="5" id="KW-0812">Transmembrane</keyword>
<protein>
    <recommendedName>
        <fullName evidence="6">Thioredoxin domain-containing protein</fullName>
    </recommendedName>
</protein>
<evidence type="ECO:0000256" key="2">
    <source>
        <dbReference type="ARBA" id="ARBA00023002"/>
    </source>
</evidence>
<reference evidence="7 8" key="1">
    <citation type="journal article" date="2016" name="Nat. Commun.">
        <title>Thousands of microbial genomes shed light on interconnected biogeochemical processes in an aquifer system.</title>
        <authorList>
            <person name="Anantharaman K."/>
            <person name="Brown C.T."/>
            <person name="Hug L.A."/>
            <person name="Sharon I."/>
            <person name="Castelle C.J."/>
            <person name="Probst A.J."/>
            <person name="Thomas B.C."/>
            <person name="Singh A."/>
            <person name="Wilkins M.J."/>
            <person name="Karaoz U."/>
            <person name="Brodie E.L."/>
            <person name="Williams K.H."/>
            <person name="Hubbard S.S."/>
            <person name="Banfield J.F."/>
        </authorList>
    </citation>
    <scope>NUCLEOTIDE SEQUENCE [LARGE SCALE GENOMIC DNA]</scope>
</reference>
<feature type="domain" description="Thioredoxin" evidence="6">
    <location>
        <begin position="58"/>
        <end position="266"/>
    </location>
</feature>
<evidence type="ECO:0000313" key="8">
    <source>
        <dbReference type="Proteomes" id="UP000178230"/>
    </source>
</evidence>
<keyword evidence="5" id="KW-1133">Transmembrane helix</keyword>
<dbReference type="GO" id="GO:0016491">
    <property type="term" value="F:oxidoreductase activity"/>
    <property type="evidence" value="ECO:0007669"/>
    <property type="project" value="UniProtKB-KW"/>
</dbReference>
<accession>A0A1F5YGN9</accession>
<dbReference type="Proteomes" id="UP000178230">
    <property type="component" value="Unassembled WGS sequence"/>
</dbReference>
<feature type="transmembrane region" description="Helical" evidence="5">
    <location>
        <begin position="25"/>
        <end position="44"/>
    </location>
</feature>
<evidence type="ECO:0000256" key="3">
    <source>
        <dbReference type="ARBA" id="ARBA00023157"/>
    </source>
</evidence>
<evidence type="ECO:0000256" key="5">
    <source>
        <dbReference type="SAM" id="Phobius"/>
    </source>
</evidence>
<dbReference type="SUPFAM" id="SSF52833">
    <property type="entry name" value="Thioredoxin-like"/>
    <property type="match status" value="1"/>
</dbReference>
<dbReference type="InterPro" id="IPR036249">
    <property type="entry name" value="Thioredoxin-like_sf"/>
</dbReference>
<organism evidence="7 8">
    <name type="scientific">Candidatus Gottesmanbacteria bacterium RBG_13_37_7</name>
    <dbReference type="NCBI Taxonomy" id="1798369"/>
    <lineage>
        <taxon>Bacteria</taxon>
        <taxon>Candidatus Gottesmaniibacteriota</taxon>
    </lineage>
</organism>
<evidence type="ECO:0000256" key="1">
    <source>
        <dbReference type="ARBA" id="ARBA00022729"/>
    </source>
</evidence>
<proteinExistence type="predicted"/>
<evidence type="ECO:0000256" key="4">
    <source>
        <dbReference type="ARBA" id="ARBA00023284"/>
    </source>
</evidence>
<dbReference type="EMBL" id="MFIY01000065">
    <property type="protein sequence ID" value="OGF99222.1"/>
    <property type="molecule type" value="Genomic_DNA"/>
</dbReference>
<dbReference type="InterPro" id="IPR001853">
    <property type="entry name" value="DSBA-like_thioredoxin_dom"/>
</dbReference>
<keyword evidence="3" id="KW-1015">Disulfide bond</keyword>
<gene>
    <name evidence="7" type="ORF">A2Y99_04560</name>
</gene>
<keyword evidence="5" id="KW-0472">Membrane</keyword>
<dbReference type="PROSITE" id="PS51352">
    <property type="entry name" value="THIOREDOXIN_2"/>
    <property type="match status" value="1"/>
</dbReference>
<keyword evidence="2" id="KW-0560">Oxidoreductase</keyword>
<evidence type="ECO:0000259" key="6">
    <source>
        <dbReference type="PROSITE" id="PS51352"/>
    </source>
</evidence>
<comment type="caution">
    <text evidence="7">The sequence shown here is derived from an EMBL/GenBank/DDBJ whole genome shotgun (WGS) entry which is preliminary data.</text>
</comment>
<dbReference type="Pfam" id="PF01323">
    <property type="entry name" value="DSBA"/>
    <property type="match status" value="1"/>
</dbReference>